<comment type="caution">
    <text evidence="5">The sequence shown here is derived from an EMBL/GenBank/DDBJ whole genome shotgun (WGS) entry which is preliminary data.</text>
</comment>
<dbReference type="GO" id="GO:0016887">
    <property type="term" value="F:ATP hydrolysis activity"/>
    <property type="evidence" value="ECO:0007669"/>
    <property type="project" value="InterPro"/>
</dbReference>
<dbReference type="RefSeq" id="WP_231438930.1">
    <property type="nucleotide sequence ID" value="NZ_JAJOMB010000002.1"/>
</dbReference>
<dbReference type="SUPFAM" id="SSF52540">
    <property type="entry name" value="P-loop containing nucleoside triphosphate hydrolases"/>
    <property type="match status" value="1"/>
</dbReference>
<dbReference type="InterPro" id="IPR006626">
    <property type="entry name" value="PbH1"/>
</dbReference>
<dbReference type="InterPro" id="IPR012334">
    <property type="entry name" value="Pectin_lyas_fold"/>
</dbReference>
<dbReference type="Pfam" id="PF17866">
    <property type="entry name" value="AAA_lid_6"/>
    <property type="match status" value="1"/>
</dbReference>
<dbReference type="Pfam" id="PF00004">
    <property type="entry name" value="AAA"/>
    <property type="match status" value="1"/>
</dbReference>
<dbReference type="PANTHER" id="PTHR43392:SF2">
    <property type="entry name" value="AAA-TYPE ATPASE FAMILY PROTEIN _ ANKYRIN REPEAT FAMILY PROTEIN"/>
    <property type="match status" value="1"/>
</dbReference>
<proteinExistence type="inferred from homology"/>
<sequence>MARTIQVAPGQRGAYTTIGDALADASDDTVVEVAEGTYREALYLSGKSVVIRPLPGTGPVVIDSAGVPHPALSCRDGGVQLEGLTLRSEEAAALLAERSEIRVERCTLSSTNAAGISVNGGRLEARKCTVENSLYGLLIEDADGSVTDCTISDIAEDGVLARIGTAAVFRATTVSRCGNRGFYVYQFARPVIEGCEVSGTGGAGIAVAYRSEPTLRRCKLHDLTGPGITFARGTAGLVEECEIRNTGTPGLEIEEGAEPVVRERAEGLAGAGDVLDDLSRDDEGIEKLLAELDAMVGLTEVKAEVRGLIDELQVNEWRRSAGLSVATGSNNLIFTGAPGTGKTTVARIYGKLLGALGVLPGGGFREVSRRDLVGQYLGHTAEKTASVFDEAKGGVLFIDEAYTLSRSAGSNDFGQESIDTLVKLMEDHRHESAVIVAGYTKEMSEFLDANPGLASRFSKSVEFVNYAPDDLLLIMERMTAAGDYRLAPGIAPPLHRYFAALSADPNFGNAREARKLFEGMRKTQAQRLRRLPGRPTLDDLRTLNEQDLYDVIGPVTE</sequence>
<keyword evidence="6" id="KW-1185">Reference proteome</keyword>
<keyword evidence="2" id="KW-0547">Nucleotide-binding</keyword>
<gene>
    <name evidence="5" type="ORF">LR394_03785</name>
</gene>
<dbReference type="Gene3D" id="3.40.50.300">
    <property type="entry name" value="P-loop containing nucleotide triphosphate hydrolases"/>
    <property type="match status" value="1"/>
</dbReference>
<dbReference type="Gene3D" id="2.160.20.10">
    <property type="entry name" value="Single-stranded right-handed beta-helix, Pectin lyase-like"/>
    <property type="match status" value="1"/>
</dbReference>
<dbReference type="Pfam" id="PF13229">
    <property type="entry name" value="Beta_helix"/>
    <property type="match status" value="1"/>
</dbReference>
<dbReference type="AlphaFoldDB" id="A0A9X1SS77"/>
<evidence type="ECO:0000256" key="3">
    <source>
        <dbReference type="ARBA" id="ARBA00022840"/>
    </source>
</evidence>
<keyword evidence="3" id="KW-0067">ATP-binding</keyword>
<evidence type="ECO:0000313" key="5">
    <source>
        <dbReference type="EMBL" id="MCD5310001.1"/>
    </source>
</evidence>
<evidence type="ECO:0000313" key="6">
    <source>
        <dbReference type="Proteomes" id="UP001138997"/>
    </source>
</evidence>
<organism evidence="5 6">
    <name type="scientific">Kineosporia babensis</name>
    <dbReference type="NCBI Taxonomy" id="499548"/>
    <lineage>
        <taxon>Bacteria</taxon>
        <taxon>Bacillati</taxon>
        <taxon>Actinomycetota</taxon>
        <taxon>Actinomycetes</taxon>
        <taxon>Kineosporiales</taxon>
        <taxon>Kineosporiaceae</taxon>
        <taxon>Kineosporia</taxon>
    </lineage>
</organism>
<dbReference type="InterPro" id="IPR039448">
    <property type="entry name" value="Beta_helix"/>
</dbReference>
<dbReference type="GO" id="GO:0005524">
    <property type="term" value="F:ATP binding"/>
    <property type="evidence" value="ECO:0007669"/>
    <property type="project" value="UniProtKB-KW"/>
</dbReference>
<dbReference type="InterPro" id="IPR027417">
    <property type="entry name" value="P-loop_NTPase"/>
</dbReference>
<dbReference type="Gene3D" id="1.10.8.60">
    <property type="match status" value="1"/>
</dbReference>
<dbReference type="EMBL" id="JAJOMB010000002">
    <property type="protein sequence ID" value="MCD5310001.1"/>
    <property type="molecule type" value="Genomic_DNA"/>
</dbReference>
<dbReference type="SMART" id="SM00382">
    <property type="entry name" value="AAA"/>
    <property type="match status" value="1"/>
</dbReference>
<dbReference type="PRINTS" id="PR00819">
    <property type="entry name" value="CBXCFQXSUPER"/>
</dbReference>
<dbReference type="Proteomes" id="UP001138997">
    <property type="component" value="Unassembled WGS sequence"/>
</dbReference>
<dbReference type="SUPFAM" id="SSF51126">
    <property type="entry name" value="Pectin lyase-like"/>
    <property type="match status" value="1"/>
</dbReference>
<evidence type="ECO:0000256" key="2">
    <source>
        <dbReference type="ARBA" id="ARBA00022741"/>
    </source>
</evidence>
<dbReference type="InterPro" id="IPR050773">
    <property type="entry name" value="CbxX/CfxQ_RuBisCO_ESX"/>
</dbReference>
<reference evidence="5" key="1">
    <citation type="submission" date="2021-11" db="EMBL/GenBank/DDBJ databases">
        <title>Streptomyces corallinus and Kineosporia corallina sp. nov., two new coral-derived marine actinobacteria.</title>
        <authorList>
            <person name="Buangrab K."/>
            <person name="Sutthacheep M."/>
            <person name="Yeemin T."/>
            <person name="Harunari E."/>
            <person name="Igarashi Y."/>
            <person name="Sripreechasak P."/>
            <person name="Kanchanasin P."/>
            <person name="Tanasupawat S."/>
            <person name="Phongsopitanun W."/>
        </authorList>
    </citation>
    <scope>NUCLEOTIDE SEQUENCE</scope>
    <source>
        <strain evidence="5">JCM 31032</strain>
    </source>
</reference>
<accession>A0A9X1SS77</accession>
<feature type="domain" description="AAA+ ATPase" evidence="4">
    <location>
        <begin position="328"/>
        <end position="467"/>
    </location>
</feature>
<dbReference type="InterPro" id="IPR041627">
    <property type="entry name" value="AAA_lid_6"/>
</dbReference>
<dbReference type="InterPro" id="IPR003593">
    <property type="entry name" value="AAA+_ATPase"/>
</dbReference>
<dbReference type="InterPro" id="IPR003959">
    <property type="entry name" value="ATPase_AAA_core"/>
</dbReference>
<dbReference type="SMART" id="SM00710">
    <property type="entry name" value="PbH1"/>
    <property type="match status" value="6"/>
</dbReference>
<dbReference type="FunFam" id="3.40.50.300:FF:000216">
    <property type="entry name" value="Type VII secretion ATPase EccA"/>
    <property type="match status" value="1"/>
</dbReference>
<name>A0A9X1SS77_9ACTN</name>
<comment type="similarity">
    <text evidence="1">Belongs to the CbxX/CfxQ family.</text>
</comment>
<protein>
    <submittedName>
        <fullName evidence="5">Right-handed parallel beta-helix repeat-containing protein</fullName>
    </submittedName>
</protein>
<evidence type="ECO:0000259" key="4">
    <source>
        <dbReference type="SMART" id="SM00382"/>
    </source>
</evidence>
<dbReference type="PANTHER" id="PTHR43392">
    <property type="entry name" value="AAA-TYPE ATPASE FAMILY PROTEIN / ANKYRIN REPEAT FAMILY PROTEIN"/>
    <property type="match status" value="1"/>
</dbReference>
<dbReference type="InterPro" id="IPR000641">
    <property type="entry name" value="CbxX/CfxQ"/>
</dbReference>
<evidence type="ECO:0000256" key="1">
    <source>
        <dbReference type="ARBA" id="ARBA00010378"/>
    </source>
</evidence>
<dbReference type="InterPro" id="IPR011050">
    <property type="entry name" value="Pectin_lyase_fold/virulence"/>
</dbReference>